<dbReference type="PROSITE" id="PS50082">
    <property type="entry name" value="WD_REPEATS_2"/>
    <property type="match status" value="1"/>
</dbReference>
<reference evidence="7" key="1">
    <citation type="submission" date="2023-06" db="EMBL/GenBank/DDBJ databases">
        <authorList>
            <consortium name="Lawrence Berkeley National Laboratory"/>
            <person name="Ahrendt S."/>
            <person name="Sahu N."/>
            <person name="Indic B."/>
            <person name="Wong-Bajracharya J."/>
            <person name="Merenyi Z."/>
            <person name="Ke H.-M."/>
            <person name="Monk M."/>
            <person name="Kocsube S."/>
            <person name="Drula E."/>
            <person name="Lipzen A."/>
            <person name="Balint B."/>
            <person name="Henrissat B."/>
            <person name="Andreopoulos B."/>
            <person name="Martin F.M."/>
            <person name="Harder C.B."/>
            <person name="Rigling D."/>
            <person name="Ford K.L."/>
            <person name="Foster G.D."/>
            <person name="Pangilinan J."/>
            <person name="Papanicolaou A."/>
            <person name="Barry K."/>
            <person name="LaButti K."/>
            <person name="Viragh M."/>
            <person name="Koriabine M."/>
            <person name="Yan M."/>
            <person name="Riley R."/>
            <person name="Champramary S."/>
            <person name="Plett K.L."/>
            <person name="Tsai I.J."/>
            <person name="Slot J."/>
            <person name="Sipos G."/>
            <person name="Plett J."/>
            <person name="Nagy L.G."/>
            <person name="Grigoriev I.V."/>
        </authorList>
    </citation>
    <scope>NUCLEOTIDE SEQUENCE</scope>
    <source>
        <strain evidence="7">CCBAS 213</strain>
    </source>
</reference>
<evidence type="ECO:0000256" key="6">
    <source>
        <dbReference type="PROSITE-ProRule" id="PRU00221"/>
    </source>
</evidence>
<dbReference type="InterPro" id="IPR001680">
    <property type="entry name" value="WD40_rpt"/>
</dbReference>
<dbReference type="PROSITE" id="PS00678">
    <property type="entry name" value="WD_REPEATS_1"/>
    <property type="match status" value="1"/>
</dbReference>
<dbReference type="SUPFAM" id="SSF50978">
    <property type="entry name" value="WD40 repeat-like"/>
    <property type="match status" value="1"/>
</dbReference>
<dbReference type="GeneID" id="85351836"/>
<name>A0AA39MII4_ARMTA</name>
<dbReference type="AlphaFoldDB" id="A0AA39MII4"/>
<feature type="repeat" description="WD" evidence="6">
    <location>
        <begin position="139"/>
        <end position="174"/>
    </location>
</feature>
<dbReference type="GO" id="GO:0043161">
    <property type="term" value="P:proteasome-mediated ubiquitin-dependent protein catabolic process"/>
    <property type="evidence" value="ECO:0007669"/>
    <property type="project" value="TreeGrafter"/>
</dbReference>
<evidence type="ECO:0000313" key="7">
    <source>
        <dbReference type="EMBL" id="KAK0435093.1"/>
    </source>
</evidence>
<proteinExistence type="inferred from homology"/>
<evidence type="ECO:0000256" key="1">
    <source>
        <dbReference type="ARBA" id="ARBA00004906"/>
    </source>
</evidence>
<dbReference type="Gene3D" id="2.130.10.10">
    <property type="entry name" value="YVTN repeat-like/Quinoprotein amine dehydrogenase"/>
    <property type="match status" value="2"/>
</dbReference>
<comment type="caution">
    <text evidence="7">The sequence shown here is derived from an EMBL/GenBank/DDBJ whole genome shotgun (WGS) entry which is preliminary data.</text>
</comment>
<keyword evidence="2 6" id="KW-0853">WD repeat</keyword>
<dbReference type="Pfam" id="PF00400">
    <property type="entry name" value="WD40"/>
    <property type="match status" value="1"/>
</dbReference>
<keyword evidence="3" id="KW-0677">Repeat</keyword>
<dbReference type="GO" id="GO:0030674">
    <property type="term" value="F:protein-macromolecule adaptor activity"/>
    <property type="evidence" value="ECO:0007669"/>
    <property type="project" value="TreeGrafter"/>
</dbReference>
<comment type="similarity">
    <text evidence="5">Belongs to the WD repeat cdt2 family.</text>
</comment>
<dbReference type="InterPro" id="IPR015943">
    <property type="entry name" value="WD40/YVTN_repeat-like_dom_sf"/>
</dbReference>
<evidence type="ECO:0000313" key="8">
    <source>
        <dbReference type="Proteomes" id="UP001175211"/>
    </source>
</evidence>
<evidence type="ECO:0000256" key="3">
    <source>
        <dbReference type="ARBA" id="ARBA00022737"/>
    </source>
</evidence>
<dbReference type="PANTHER" id="PTHR22852:SF0">
    <property type="entry name" value="DENTICLELESS PROTEIN HOMOLOG"/>
    <property type="match status" value="1"/>
</dbReference>
<dbReference type="RefSeq" id="XP_060321881.1">
    <property type="nucleotide sequence ID" value="XM_060468288.1"/>
</dbReference>
<dbReference type="InterPro" id="IPR051865">
    <property type="entry name" value="WD-repeat_CDT2_adapter"/>
</dbReference>
<evidence type="ECO:0000256" key="5">
    <source>
        <dbReference type="ARBA" id="ARBA00038344"/>
    </source>
</evidence>
<sequence>MPTTRGQVFNKSSRIGCSLTLGLSRLILQSFISSIEQDTHGPIGHPECCAYQRAAKQGRSSILAIGTRLGSVHVFDTSRPRTDGYRGSSRLLASTDTNSNLVVDLQWNTSDSLLAAACADPYYAIVLLDPETGTVSCTLTGHTLSAKAVAWSPVHPMLLMTGGRDGTIRLWDIRCRERTWESESVSPITSIVGAHEQWDHSDRRTLQHVLGPCHKTITSLTYDCYDDYHLISGGSFNGCFNVMYNILQRWNTRFLSDDYSRSPARPILSSCHDPTTISNRKHPRGVVSLCQGINGTSTVIFTLSMDSSIHTYSRLDLQPIGTPYKHPAMLTNSFGAGLALSPCGRWIACSSVSAEARVYLFDVQNVTRMWEMNDRGVELRGVFGRAGKLDWGEMELAVNNHSGAVSIWRPSPAVY</sequence>
<evidence type="ECO:0000256" key="4">
    <source>
        <dbReference type="ARBA" id="ARBA00022786"/>
    </source>
</evidence>
<dbReference type="PANTHER" id="PTHR22852">
    <property type="entry name" value="LETHAL 2 DENTICLELESS PROTEIN RETINOIC ACID-REGULATED NUCLEAR MATRIX-ASSOCIATED PROTEIN"/>
    <property type="match status" value="1"/>
</dbReference>
<dbReference type="PROSITE" id="PS50294">
    <property type="entry name" value="WD_REPEATS_REGION"/>
    <property type="match status" value="1"/>
</dbReference>
<dbReference type="InterPro" id="IPR019775">
    <property type="entry name" value="WD40_repeat_CS"/>
</dbReference>
<protein>
    <submittedName>
        <fullName evidence="7">WD40-repeat-containing domain protein</fullName>
    </submittedName>
</protein>
<dbReference type="GO" id="GO:0005634">
    <property type="term" value="C:nucleus"/>
    <property type="evidence" value="ECO:0007669"/>
    <property type="project" value="TreeGrafter"/>
</dbReference>
<gene>
    <name evidence="7" type="ORF">EV420DRAFT_1282009</name>
</gene>
<dbReference type="Proteomes" id="UP001175211">
    <property type="component" value="Unassembled WGS sequence"/>
</dbReference>
<accession>A0AA39MII4</accession>
<keyword evidence="8" id="KW-1185">Reference proteome</keyword>
<keyword evidence="4" id="KW-0833">Ubl conjugation pathway</keyword>
<evidence type="ECO:0000256" key="2">
    <source>
        <dbReference type="ARBA" id="ARBA00022574"/>
    </source>
</evidence>
<organism evidence="7 8">
    <name type="scientific">Armillaria tabescens</name>
    <name type="common">Ringless honey mushroom</name>
    <name type="synonym">Agaricus tabescens</name>
    <dbReference type="NCBI Taxonomy" id="1929756"/>
    <lineage>
        <taxon>Eukaryota</taxon>
        <taxon>Fungi</taxon>
        <taxon>Dikarya</taxon>
        <taxon>Basidiomycota</taxon>
        <taxon>Agaricomycotina</taxon>
        <taxon>Agaricomycetes</taxon>
        <taxon>Agaricomycetidae</taxon>
        <taxon>Agaricales</taxon>
        <taxon>Marasmiineae</taxon>
        <taxon>Physalacriaceae</taxon>
        <taxon>Desarmillaria</taxon>
    </lineage>
</organism>
<dbReference type="InterPro" id="IPR036322">
    <property type="entry name" value="WD40_repeat_dom_sf"/>
</dbReference>
<dbReference type="EMBL" id="JAUEPS010000162">
    <property type="protein sequence ID" value="KAK0435093.1"/>
    <property type="molecule type" value="Genomic_DNA"/>
</dbReference>
<comment type="pathway">
    <text evidence="1">Protein modification; protein ubiquitination.</text>
</comment>
<dbReference type="SMART" id="SM00320">
    <property type="entry name" value="WD40"/>
    <property type="match status" value="4"/>
</dbReference>